<proteinExistence type="inferred from homology"/>
<dbReference type="PROSITE" id="PS51318">
    <property type="entry name" value="TAT"/>
    <property type="match status" value="1"/>
</dbReference>
<comment type="function">
    <text evidence="1">May be required for disulfide bond formation in some proteins.</text>
</comment>
<dbReference type="SUPFAM" id="SSF52833">
    <property type="entry name" value="Thioredoxin-like"/>
    <property type="match status" value="1"/>
</dbReference>
<reference evidence="5 6" key="1">
    <citation type="submission" date="2007-07" db="EMBL/GenBank/DDBJ databases">
        <title>Complete sequence of chromosome of Xanthobacter autotrophicus Py2.</title>
        <authorList>
            <consortium name="US DOE Joint Genome Institute"/>
            <person name="Copeland A."/>
            <person name="Lucas S."/>
            <person name="Lapidus A."/>
            <person name="Barry K."/>
            <person name="Glavina del Rio T."/>
            <person name="Hammon N."/>
            <person name="Israni S."/>
            <person name="Dalin E."/>
            <person name="Tice H."/>
            <person name="Pitluck S."/>
            <person name="Sims D."/>
            <person name="Brettin T."/>
            <person name="Bruce D."/>
            <person name="Detter J.C."/>
            <person name="Han C."/>
            <person name="Tapia R."/>
            <person name="Brainard J."/>
            <person name="Schmutz J."/>
            <person name="Larimer F."/>
            <person name="Land M."/>
            <person name="Hauser L."/>
            <person name="Kyrpides N."/>
            <person name="Kim E."/>
            <person name="Ensigns S.A."/>
            <person name="Richardson P."/>
        </authorList>
    </citation>
    <scope>NUCLEOTIDE SEQUENCE [LARGE SCALE GENOMIC DNA]</scope>
    <source>
        <strain evidence="6">ATCC BAA-1158 / Py2</strain>
    </source>
</reference>
<dbReference type="EMBL" id="CP000781">
    <property type="protein sequence ID" value="ABS66419.1"/>
    <property type="molecule type" value="Genomic_DNA"/>
</dbReference>
<keyword evidence="3" id="KW-0812">Transmembrane</keyword>
<dbReference type="AlphaFoldDB" id="A7IEH6"/>
<dbReference type="eggNOG" id="COG1651">
    <property type="taxonomic scope" value="Bacteria"/>
</dbReference>
<keyword evidence="3" id="KW-1133">Transmembrane helix</keyword>
<dbReference type="Pfam" id="PF13462">
    <property type="entry name" value="Thioredoxin_4"/>
    <property type="match status" value="1"/>
</dbReference>
<dbReference type="InterPro" id="IPR036249">
    <property type="entry name" value="Thioredoxin-like_sf"/>
</dbReference>
<dbReference type="STRING" id="78245.Xaut_1170"/>
<feature type="domain" description="Thioredoxin" evidence="4">
    <location>
        <begin position="72"/>
        <end position="268"/>
    </location>
</feature>
<dbReference type="PhylomeDB" id="A7IEH6"/>
<dbReference type="InterPro" id="IPR019546">
    <property type="entry name" value="TAT_signal_bac_arc"/>
</dbReference>
<dbReference type="NCBIfam" id="TIGR01409">
    <property type="entry name" value="TAT_signal_seq"/>
    <property type="match status" value="1"/>
</dbReference>
<dbReference type="KEGG" id="xau:Xaut_1170"/>
<dbReference type="InterPro" id="IPR013766">
    <property type="entry name" value="Thioredoxin_domain"/>
</dbReference>
<comment type="similarity">
    <text evidence="2">Belongs to the thioredoxin family. DsbA subfamily.</text>
</comment>
<evidence type="ECO:0000256" key="1">
    <source>
        <dbReference type="ARBA" id="ARBA00003565"/>
    </source>
</evidence>
<sequence>MLERHGFHRRGALSRSYPCFALNSFGDMAHPAPARAGPPDPTPDLSEMSMILDRRRFLAGAGLAALAAGLGLGLTVPFEPAAAQTVEQAKLMAPAASPLPEKAIGSATAPVTVVEYASATCSHCAAFHTTTFPELKTKYIDTGKVRFIFREFPFEPVATAAFMLARCMPDDKYFPMVSTLFETQKAWAYSQDPAAGLLAVAKQAGMSQADFEKCLTDQTLGEKVQESALYANKELGVNATPTFFINGKKISGALGIAEWDKELAPLLAGK</sequence>
<dbReference type="PROSITE" id="PS51352">
    <property type="entry name" value="THIOREDOXIN_2"/>
    <property type="match status" value="1"/>
</dbReference>
<evidence type="ECO:0000313" key="6">
    <source>
        <dbReference type="Proteomes" id="UP000002417"/>
    </source>
</evidence>
<organism evidence="5 6">
    <name type="scientific">Xanthobacter autotrophicus (strain ATCC BAA-1158 / Py2)</name>
    <dbReference type="NCBI Taxonomy" id="78245"/>
    <lineage>
        <taxon>Bacteria</taxon>
        <taxon>Pseudomonadati</taxon>
        <taxon>Pseudomonadota</taxon>
        <taxon>Alphaproteobacteria</taxon>
        <taxon>Hyphomicrobiales</taxon>
        <taxon>Xanthobacteraceae</taxon>
        <taxon>Xanthobacter</taxon>
    </lineage>
</organism>
<dbReference type="PANTHER" id="PTHR13887">
    <property type="entry name" value="GLUTATHIONE S-TRANSFERASE KAPPA"/>
    <property type="match status" value="1"/>
</dbReference>
<evidence type="ECO:0000256" key="3">
    <source>
        <dbReference type="SAM" id="Phobius"/>
    </source>
</evidence>
<keyword evidence="6" id="KW-1185">Reference proteome</keyword>
<dbReference type="PANTHER" id="PTHR13887:SF56">
    <property type="entry name" value="THIOREDOXIN-LIKE REDUCTASE RV2466C"/>
    <property type="match status" value="1"/>
</dbReference>
<dbReference type="Proteomes" id="UP000002417">
    <property type="component" value="Chromosome"/>
</dbReference>
<gene>
    <name evidence="5" type="ordered locus">Xaut_1170</name>
</gene>
<dbReference type="Gene3D" id="3.40.30.10">
    <property type="entry name" value="Glutaredoxin"/>
    <property type="match status" value="1"/>
</dbReference>
<evidence type="ECO:0000313" key="5">
    <source>
        <dbReference type="EMBL" id="ABS66419.1"/>
    </source>
</evidence>
<feature type="transmembrane region" description="Helical" evidence="3">
    <location>
        <begin position="57"/>
        <end position="78"/>
    </location>
</feature>
<name>A7IEH6_XANP2</name>
<evidence type="ECO:0000259" key="4">
    <source>
        <dbReference type="PROSITE" id="PS51352"/>
    </source>
</evidence>
<dbReference type="InterPro" id="IPR006311">
    <property type="entry name" value="TAT_signal"/>
</dbReference>
<accession>A7IEH6</accession>
<dbReference type="HOGENOM" id="CLU_000288_47_5_5"/>
<keyword evidence="3" id="KW-0472">Membrane</keyword>
<evidence type="ECO:0000256" key="2">
    <source>
        <dbReference type="ARBA" id="ARBA00005791"/>
    </source>
</evidence>
<dbReference type="InterPro" id="IPR012336">
    <property type="entry name" value="Thioredoxin-like_fold"/>
</dbReference>
<protein>
    <submittedName>
        <fullName evidence="5">DSBA oxidoreductase</fullName>
    </submittedName>
</protein>